<dbReference type="EMBL" id="KQ971361">
    <property type="protein sequence ID" value="KYB25828.1"/>
    <property type="molecule type" value="Genomic_DNA"/>
</dbReference>
<protein>
    <submittedName>
        <fullName evidence="2">Uncharacterized protein</fullName>
    </submittedName>
</protein>
<dbReference type="InParanoid" id="A0A139WCY5"/>
<organism evidence="2 3">
    <name type="scientific">Tribolium castaneum</name>
    <name type="common">Red flour beetle</name>
    <dbReference type="NCBI Taxonomy" id="7070"/>
    <lineage>
        <taxon>Eukaryota</taxon>
        <taxon>Metazoa</taxon>
        <taxon>Ecdysozoa</taxon>
        <taxon>Arthropoda</taxon>
        <taxon>Hexapoda</taxon>
        <taxon>Insecta</taxon>
        <taxon>Pterygota</taxon>
        <taxon>Neoptera</taxon>
        <taxon>Endopterygota</taxon>
        <taxon>Coleoptera</taxon>
        <taxon>Polyphaga</taxon>
        <taxon>Cucujiformia</taxon>
        <taxon>Tenebrionidae</taxon>
        <taxon>Tenebrionidae incertae sedis</taxon>
        <taxon>Tribolium</taxon>
    </lineage>
</organism>
<proteinExistence type="predicted"/>
<gene>
    <name evidence="2" type="primary">AUGUSTUS-3.0.2_34062</name>
    <name evidence="2" type="ORF">TcasGA2_TC034062</name>
</gene>
<keyword evidence="1" id="KW-0732">Signal</keyword>
<keyword evidence="3" id="KW-1185">Reference proteome</keyword>
<evidence type="ECO:0000313" key="3">
    <source>
        <dbReference type="Proteomes" id="UP000007266"/>
    </source>
</evidence>
<reference evidence="2 3" key="2">
    <citation type="journal article" date="2010" name="Nucleic Acids Res.">
        <title>BeetleBase in 2010: revisions to provide comprehensive genomic information for Tribolium castaneum.</title>
        <authorList>
            <person name="Kim H.S."/>
            <person name="Murphy T."/>
            <person name="Xia J."/>
            <person name="Caragea D."/>
            <person name="Park Y."/>
            <person name="Beeman R.W."/>
            <person name="Lorenzen M.D."/>
            <person name="Butcher S."/>
            <person name="Manak J.R."/>
            <person name="Brown S.J."/>
        </authorList>
    </citation>
    <scope>GENOME REANNOTATION</scope>
    <source>
        <strain evidence="2 3">Georgia GA2</strain>
    </source>
</reference>
<sequence>MNRKTFVTIIIALVFLASSEAARPFYAPFPDDLASEYSEFSQMKNPVKKRPDFNLNPWPGLTPDKNPGPAGVLQELPFVS</sequence>
<dbReference type="Proteomes" id="UP000007266">
    <property type="component" value="Linkage group 8"/>
</dbReference>
<name>A0A139WCY5_TRICA</name>
<feature type="chain" id="PRO_5007299645" evidence="1">
    <location>
        <begin position="22"/>
        <end position="80"/>
    </location>
</feature>
<reference evidence="2 3" key="1">
    <citation type="journal article" date="2008" name="Nature">
        <title>The genome of the model beetle and pest Tribolium castaneum.</title>
        <authorList>
            <consortium name="Tribolium Genome Sequencing Consortium"/>
            <person name="Richards S."/>
            <person name="Gibbs R.A."/>
            <person name="Weinstock G.M."/>
            <person name="Brown S.J."/>
            <person name="Denell R."/>
            <person name="Beeman R.W."/>
            <person name="Gibbs R."/>
            <person name="Beeman R.W."/>
            <person name="Brown S.J."/>
            <person name="Bucher G."/>
            <person name="Friedrich M."/>
            <person name="Grimmelikhuijzen C.J."/>
            <person name="Klingler M."/>
            <person name="Lorenzen M."/>
            <person name="Richards S."/>
            <person name="Roth S."/>
            <person name="Schroder R."/>
            <person name="Tautz D."/>
            <person name="Zdobnov E.M."/>
            <person name="Muzny D."/>
            <person name="Gibbs R.A."/>
            <person name="Weinstock G.M."/>
            <person name="Attaway T."/>
            <person name="Bell S."/>
            <person name="Buhay C.J."/>
            <person name="Chandrabose M.N."/>
            <person name="Chavez D."/>
            <person name="Clerk-Blankenburg K.P."/>
            <person name="Cree A."/>
            <person name="Dao M."/>
            <person name="Davis C."/>
            <person name="Chacko J."/>
            <person name="Dinh H."/>
            <person name="Dugan-Rocha S."/>
            <person name="Fowler G."/>
            <person name="Garner T.T."/>
            <person name="Garnes J."/>
            <person name="Gnirke A."/>
            <person name="Hawes A."/>
            <person name="Hernandez J."/>
            <person name="Hines S."/>
            <person name="Holder M."/>
            <person name="Hume J."/>
            <person name="Jhangiani S.N."/>
            <person name="Joshi V."/>
            <person name="Khan Z.M."/>
            <person name="Jackson L."/>
            <person name="Kovar C."/>
            <person name="Kowis A."/>
            <person name="Lee S."/>
            <person name="Lewis L.R."/>
            <person name="Margolis J."/>
            <person name="Morgan M."/>
            <person name="Nazareth L.V."/>
            <person name="Nguyen N."/>
            <person name="Okwuonu G."/>
            <person name="Parker D."/>
            <person name="Richards S."/>
            <person name="Ruiz S.J."/>
            <person name="Santibanez J."/>
            <person name="Savard J."/>
            <person name="Scherer S.E."/>
            <person name="Schneider B."/>
            <person name="Sodergren E."/>
            <person name="Tautz D."/>
            <person name="Vattahil S."/>
            <person name="Villasana D."/>
            <person name="White C.S."/>
            <person name="Wright R."/>
            <person name="Park Y."/>
            <person name="Beeman R.W."/>
            <person name="Lord J."/>
            <person name="Oppert B."/>
            <person name="Lorenzen M."/>
            <person name="Brown S."/>
            <person name="Wang L."/>
            <person name="Savard J."/>
            <person name="Tautz D."/>
            <person name="Richards S."/>
            <person name="Weinstock G."/>
            <person name="Gibbs R.A."/>
            <person name="Liu Y."/>
            <person name="Worley K."/>
            <person name="Weinstock G."/>
            <person name="Elsik C.G."/>
            <person name="Reese J.T."/>
            <person name="Elhaik E."/>
            <person name="Landan G."/>
            <person name="Graur D."/>
            <person name="Arensburger P."/>
            <person name="Atkinson P."/>
            <person name="Beeman R.W."/>
            <person name="Beidler J."/>
            <person name="Brown S.J."/>
            <person name="Demuth J.P."/>
            <person name="Drury D.W."/>
            <person name="Du Y.Z."/>
            <person name="Fujiwara H."/>
            <person name="Lorenzen M."/>
            <person name="Maselli V."/>
            <person name="Osanai M."/>
            <person name="Park Y."/>
            <person name="Robertson H.M."/>
            <person name="Tu Z."/>
            <person name="Wang J.J."/>
            <person name="Wang S."/>
            <person name="Richards S."/>
            <person name="Song H."/>
            <person name="Zhang L."/>
            <person name="Sodergren E."/>
            <person name="Werner D."/>
            <person name="Stanke M."/>
            <person name="Morgenstern B."/>
            <person name="Solovyev V."/>
            <person name="Kosarev P."/>
            <person name="Brown G."/>
            <person name="Chen H.C."/>
            <person name="Ermolaeva O."/>
            <person name="Hlavina W."/>
            <person name="Kapustin Y."/>
            <person name="Kiryutin B."/>
            <person name="Kitts P."/>
            <person name="Maglott D."/>
            <person name="Pruitt K."/>
            <person name="Sapojnikov V."/>
            <person name="Souvorov A."/>
            <person name="Mackey A.J."/>
            <person name="Waterhouse R.M."/>
            <person name="Wyder S."/>
            <person name="Zdobnov E.M."/>
            <person name="Zdobnov E.M."/>
            <person name="Wyder S."/>
            <person name="Kriventseva E.V."/>
            <person name="Kadowaki T."/>
            <person name="Bork P."/>
            <person name="Aranda M."/>
            <person name="Bao R."/>
            <person name="Beermann A."/>
            <person name="Berns N."/>
            <person name="Bolognesi R."/>
            <person name="Bonneton F."/>
            <person name="Bopp D."/>
            <person name="Brown S.J."/>
            <person name="Bucher G."/>
            <person name="Butts T."/>
            <person name="Chaumot A."/>
            <person name="Denell R.E."/>
            <person name="Ferrier D.E."/>
            <person name="Friedrich M."/>
            <person name="Gordon C.M."/>
            <person name="Jindra M."/>
            <person name="Klingler M."/>
            <person name="Lan Q."/>
            <person name="Lattorff H.M."/>
            <person name="Laudet V."/>
            <person name="von Levetsow C."/>
            <person name="Liu Z."/>
            <person name="Lutz R."/>
            <person name="Lynch J.A."/>
            <person name="da Fonseca R.N."/>
            <person name="Posnien N."/>
            <person name="Reuter R."/>
            <person name="Roth S."/>
            <person name="Savard J."/>
            <person name="Schinko J.B."/>
            <person name="Schmitt C."/>
            <person name="Schoppmeier M."/>
            <person name="Schroder R."/>
            <person name="Shippy T.D."/>
            <person name="Simonnet F."/>
            <person name="Marques-Souza H."/>
            <person name="Tautz D."/>
            <person name="Tomoyasu Y."/>
            <person name="Trauner J."/>
            <person name="Van der Zee M."/>
            <person name="Vervoort M."/>
            <person name="Wittkopp N."/>
            <person name="Wimmer E.A."/>
            <person name="Yang X."/>
            <person name="Jones A.K."/>
            <person name="Sattelle D.B."/>
            <person name="Ebert P.R."/>
            <person name="Nelson D."/>
            <person name="Scott J.G."/>
            <person name="Beeman R.W."/>
            <person name="Muthukrishnan S."/>
            <person name="Kramer K.J."/>
            <person name="Arakane Y."/>
            <person name="Beeman R.W."/>
            <person name="Zhu Q."/>
            <person name="Hogenkamp D."/>
            <person name="Dixit R."/>
            <person name="Oppert B."/>
            <person name="Jiang H."/>
            <person name="Zou Z."/>
            <person name="Marshall J."/>
            <person name="Elpidina E."/>
            <person name="Vinokurov K."/>
            <person name="Oppert C."/>
            <person name="Zou Z."/>
            <person name="Evans J."/>
            <person name="Lu Z."/>
            <person name="Zhao P."/>
            <person name="Sumathipala N."/>
            <person name="Altincicek B."/>
            <person name="Vilcinskas A."/>
            <person name="Williams M."/>
            <person name="Hultmark D."/>
            <person name="Hetru C."/>
            <person name="Jiang H."/>
            <person name="Grimmelikhuijzen C.J."/>
            <person name="Hauser F."/>
            <person name="Cazzamali G."/>
            <person name="Williamson M."/>
            <person name="Park Y."/>
            <person name="Li B."/>
            <person name="Tanaka Y."/>
            <person name="Predel R."/>
            <person name="Neupert S."/>
            <person name="Schachtner J."/>
            <person name="Verleyen P."/>
            <person name="Raible F."/>
            <person name="Bork P."/>
            <person name="Friedrich M."/>
            <person name="Walden K.K."/>
            <person name="Robertson H.M."/>
            <person name="Angeli S."/>
            <person name="Foret S."/>
            <person name="Bucher G."/>
            <person name="Schuetz S."/>
            <person name="Maleszka R."/>
            <person name="Wimmer E.A."/>
            <person name="Beeman R.W."/>
            <person name="Lorenzen M."/>
            <person name="Tomoyasu Y."/>
            <person name="Miller S.C."/>
            <person name="Grossmann D."/>
            <person name="Bucher G."/>
        </authorList>
    </citation>
    <scope>NUCLEOTIDE SEQUENCE [LARGE SCALE GENOMIC DNA]</scope>
    <source>
        <strain evidence="2 3">Georgia GA2</strain>
    </source>
</reference>
<dbReference type="AlphaFoldDB" id="A0A139WCY5"/>
<evidence type="ECO:0000313" key="2">
    <source>
        <dbReference type="EMBL" id="KYB25828.1"/>
    </source>
</evidence>
<evidence type="ECO:0000256" key="1">
    <source>
        <dbReference type="SAM" id="SignalP"/>
    </source>
</evidence>
<accession>A0A139WCY5</accession>
<feature type="signal peptide" evidence="1">
    <location>
        <begin position="1"/>
        <end position="21"/>
    </location>
</feature>